<dbReference type="EC" id="2.7.13.3" evidence="3"/>
<dbReference type="Gene3D" id="3.30.565.10">
    <property type="entry name" value="Histidine kinase-like ATPase, C-terminal domain"/>
    <property type="match status" value="1"/>
</dbReference>
<evidence type="ECO:0000256" key="7">
    <source>
        <dbReference type="ARBA" id="ARBA00022777"/>
    </source>
</evidence>
<dbReference type="EMBL" id="BMJQ01000027">
    <property type="protein sequence ID" value="GGF48061.1"/>
    <property type="molecule type" value="Genomic_DNA"/>
</dbReference>
<evidence type="ECO:0000259" key="12">
    <source>
        <dbReference type="PROSITE" id="PS50885"/>
    </source>
</evidence>
<dbReference type="InterPro" id="IPR050428">
    <property type="entry name" value="TCS_sensor_his_kinase"/>
</dbReference>
<keyword evidence="4" id="KW-0597">Phosphoprotein</keyword>
<name>A0A8J2YZX4_9PROT</name>
<protein>
    <recommendedName>
        <fullName evidence="3">histidine kinase</fullName>
        <ecNumber evidence="3">2.7.13.3</ecNumber>
    </recommendedName>
</protein>
<organism evidence="13 14">
    <name type="scientific">Aliidongia dinghuensis</name>
    <dbReference type="NCBI Taxonomy" id="1867774"/>
    <lineage>
        <taxon>Bacteria</taxon>
        <taxon>Pseudomonadati</taxon>
        <taxon>Pseudomonadota</taxon>
        <taxon>Alphaproteobacteria</taxon>
        <taxon>Rhodospirillales</taxon>
        <taxon>Dongiaceae</taxon>
        <taxon>Aliidongia</taxon>
    </lineage>
</organism>
<dbReference type="CDD" id="cd00082">
    <property type="entry name" value="HisKA"/>
    <property type="match status" value="1"/>
</dbReference>
<dbReference type="SMART" id="SM00388">
    <property type="entry name" value="HisKA"/>
    <property type="match status" value="1"/>
</dbReference>
<evidence type="ECO:0000256" key="1">
    <source>
        <dbReference type="ARBA" id="ARBA00000085"/>
    </source>
</evidence>
<evidence type="ECO:0000256" key="8">
    <source>
        <dbReference type="ARBA" id="ARBA00022989"/>
    </source>
</evidence>
<dbReference type="CDD" id="cd00075">
    <property type="entry name" value="HATPase"/>
    <property type="match status" value="1"/>
</dbReference>
<dbReference type="GO" id="GO:0000155">
    <property type="term" value="F:phosphorelay sensor kinase activity"/>
    <property type="evidence" value="ECO:0007669"/>
    <property type="project" value="InterPro"/>
</dbReference>
<dbReference type="SUPFAM" id="SSF55874">
    <property type="entry name" value="ATPase domain of HSP90 chaperone/DNA topoisomerase II/histidine kinase"/>
    <property type="match status" value="1"/>
</dbReference>
<dbReference type="Pfam" id="PF02518">
    <property type="entry name" value="HATPase_c"/>
    <property type="match status" value="1"/>
</dbReference>
<gene>
    <name evidence="13" type="ORF">GCM10011611_63090</name>
</gene>
<dbReference type="Gene3D" id="1.10.287.130">
    <property type="match status" value="1"/>
</dbReference>
<dbReference type="GO" id="GO:0005886">
    <property type="term" value="C:plasma membrane"/>
    <property type="evidence" value="ECO:0007669"/>
    <property type="project" value="TreeGrafter"/>
</dbReference>
<dbReference type="PANTHER" id="PTHR45436:SF1">
    <property type="entry name" value="SENSOR PROTEIN QSEC"/>
    <property type="match status" value="1"/>
</dbReference>
<evidence type="ECO:0000259" key="11">
    <source>
        <dbReference type="PROSITE" id="PS50109"/>
    </source>
</evidence>
<evidence type="ECO:0000256" key="4">
    <source>
        <dbReference type="ARBA" id="ARBA00022553"/>
    </source>
</evidence>
<dbReference type="AlphaFoldDB" id="A0A8J2YZX4"/>
<dbReference type="PRINTS" id="PR00344">
    <property type="entry name" value="BCTRLSENSOR"/>
</dbReference>
<evidence type="ECO:0000256" key="2">
    <source>
        <dbReference type="ARBA" id="ARBA00004370"/>
    </source>
</evidence>
<dbReference type="RefSeq" id="WP_189052188.1">
    <property type="nucleotide sequence ID" value="NZ_BMJQ01000027.1"/>
</dbReference>
<evidence type="ECO:0000256" key="6">
    <source>
        <dbReference type="ARBA" id="ARBA00022692"/>
    </source>
</evidence>
<keyword evidence="6" id="KW-0812">Transmembrane</keyword>
<keyword evidence="8" id="KW-1133">Transmembrane helix</keyword>
<comment type="subcellular location">
    <subcellularLocation>
        <location evidence="2">Membrane</location>
    </subcellularLocation>
</comment>
<dbReference type="PANTHER" id="PTHR45436">
    <property type="entry name" value="SENSOR HISTIDINE KINASE YKOH"/>
    <property type="match status" value="1"/>
</dbReference>
<keyword evidence="5" id="KW-0808">Transferase</keyword>
<dbReference type="Proteomes" id="UP000646365">
    <property type="component" value="Unassembled WGS sequence"/>
</dbReference>
<evidence type="ECO:0000256" key="10">
    <source>
        <dbReference type="ARBA" id="ARBA00023136"/>
    </source>
</evidence>
<dbReference type="InterPro" id="IPR013727">
    <property type="entry name" value="2CSK_N"/>
</dbReference>
<keyword evidence="14" id="KW-1185">Reference proteome</keyword>
<keyword evidence="9" id="KW-0902">Two-component regulatory system</keyword>
<evidence type="ECO:0000256" key="3">
    <source>
        <dbReference type="ARBA" id="ARBA00012438"/>
    </source>
</evidence>
<dbReference type="InterPro" id="IPR005467">
    <property type="entry name" value="His_kinase_dom"/>
</dbReference>
<dbReference type="InterPro" id="IPR003594">
    <property type="entry name" value="HATPase_dom"/>
</dbReference>
<dbReference type="InterPro" id="IPR004358">
    <property type="entry name" value="Sig_transdc_His_kin-like_C"/>
</dbReference>
<dbReference type="InterPro" id="IPR036890">
    <property type="entry name" value="HATPase_C_sf"/>
</dbReference>
<dbReference type="InterPro" id="IPR003660">
    <property type="entry name" value="HAMP_dom"/>
</dbReference>
<feature type="domain" description="Histidine kinase" evidence="11">
    <location>
        <begin position="245"/>
        <end position="457"/>
    </location>
</feature>
<reference evidence="13" key="2">
    <citation type="submission" date="2020-09" db="EMBL/GenBank/DDBJ databases">
        <authorList>
            <person name="Sun Q."/>
            <person name="Zhou Y."/>
        </authorList>
    </citation>
    <scope>NUCLEOTIDE SEQUENCE</scope>
    <source>
        <strain evidence="13">CGMCC 1.15725</strain>
    </source>
</reference>
<dbReference type="PROSITE" id="PS50109">
    <property type="entry name" value="HIS_KIN"/>
    <property type="match status" value="1"/>
</dbReference>
<evidence type="ECO:0000256" key="9">
    <source>
        <dbReference type="ARBA" id="ARBA00023012"/>
    </source>
</evidence>
<sequence length="459" mass="49751">MLSSSLHLQLLRWILAPLFVLVLFNAWQSYSNARLVAGIVTDRTLVGSAHTIAEQIKVVDGLVEAIVPPSALEMFASGFQDRVVYRVANADGTLLAGYSDVPGPVNATEAFEPRYFDAMFRGQPIRAVALSQPLIGDSDRQFALVIVGQTLRGHRRMIADLWVAETERQLGLVVIAAALAWFGLNRGLAPLVRLSEEIAARAPDTLDPIATDLVQKELRPLVAALNHSVERVRNQIAVQRRFIADAAHQLRTPLTLLKTQVFYGLSTTDQDEKNKSLAAVDESVGQMVHLTNQLLMLAKIEPGALSIVREPVDLAQTARHVLETVADRALDRNIELSFDATPVRVLANRAMLHELVMNIVDNALRYSPPGGAINATVAAGDGVGILRVADQGPGIPLHERERVFDRFYRMLGTDGDGSGLGLSIVREIAGRYDGTVTLADSPLGSGLLVEVTLPAAPDD</sequence>
<dbReference type="SMART" id="SM00387">
    <property type="entry name" value="HATPase_c"/>
    <property type="match status" value="1"/>
</dbReference>
<dbReference type="PROSITE" id="PS50885">
    <property type="entry name" value="HAMP"/>
    <property type="match status" value="1"/>
</dbReference>
<comment type="catalytic activity">
    <reaction evidence="1">
        <text>ATP + protein L-histidine = ADP + protein N-phospho-L-histidine.</text>
        <dbReference type="EC" id="2.7.13.3"/>
    </reaction>
</comment>
<dbReference type="InterPro" id="IPR003661">
    <property type="entry name" value="HisK_dim/P_dom"/>
</dbReference>
<keyword evidence="7 13" id="KW-0418">Kinase</keyword>
<proteinExistence type="predicted"/>
<keyword evidence="10" id="KW-0472">Membrane</keyword>
<evidence type="ECO:0000313" key="14">
    <source>
        <dbReference type="Proteomes" id="UP000646365"/>
    </source>
</evidence>
<dbReference type="Pfam" id="PF00512">
    <property type="entry name" value="HisKA"/>
    <property type="match status" value="1"/>
</dbReference>
<evidence type="ECO:0000256" key="5">
    <source>
        <dbReference type="ARBA" id="ARBA00022679"/>
    </source>
</evidence>
<comment type="caution">
    <text evidence="13">The sequence shown here is derived from an EMBL/GenBank/DDBJ whole genome shotgun (WGS) entry which is preliminary data.</text>
</comment>
<dbReference type="Pfam" id="PF08521">
    <property type="entry name" value="2CSK_N"/>
    <property type="match status" value="1"/>
</dbReference>
<dbReference type="InterPro" id="IPR036097">
    <property type="entry name" value="HisK_dim/P_sf"/>
</dbReference>
<accession>A0A8J2YZX4</accession>
<reference evidence="13" key="1">
    <citation type="journal article" date="2014" name="Int. J. Syst. Evol. Microbiol.">
        <title>Complete genome sequence of Corynebacterium casei LMG S-19264T (=DSM 44701T), isolated from a smear-ripened cheese.</title>
        <authorList>
            <consortium name="US DOE Joint Genome Institute (JGI-PGF)"/>
            <person name="Walter F."/>
            <person name="Albersmeier A."/>
            <person name="Kalinowski J."/>
            <person name="Ruckert C."/>
        </authorList>
    </citation>
    <scope>NUCLEOTIDE SEQUENCE</scope>
    <source>
        <strain evidence="13">CGMCC 1.15725</strain>
    </source>
</reference>
<feature type="domain" description="HAMP" evidence="12">
    <location>
        <begin position="185"/>
        <end position="237"/>
    </location>
</feature>
<evidence type="ECO:0000313" key="13">
    <source>
        <dbReference type="EMBL" id="GGF48061.1"/>
    </source>
</evidence>
<dbReference type="SUPFAM" id="SSF47384">
    <property type="entry name" value="Homodimeric domain of signal transducing histidine kinase"/>
    <property type="match status" value="1"/>
</dbReference>